<protein>
    <submittedName>
        <fullName evidence="1">Uncharacterized protein</fullName>
    </submittedName>
</protein>
<proteinExistence type="predicted"/>
<reference evidence="1" key="2">
    <citation type="submission" date="2025-08" db="UniProtKB">
        <authorList>
            <consortium name="Ensembl"/>
        </authorList>
    </citation>
    <scope>IDENTIFICATION</scope>
    <source>
        <strain evidence="1">Thorbecke</strain>
    </source>
</reference>
<evidence type="ECO:0000313" key="2">
    <source>
        <dbReference type="Proteomes" id="UP000001811"/>
    </source>
</evidence>
<reference evidence="1 2" key="1">
    <citation type="journal article" date="2011" name="Nature">
        <title>A high-resolution map of human evolutionary constraint using 29 mammals.</title>
        <authorList>
            <person name="Lindblad-Toh K."/>
            <person name="Garber M."/>
            <person name="Zuk O."/>
            <person name="Lin M.F."/>
            <person name="Parker B.J."/>
            <person name="Washietl S."/>
            <person name="Kheradpour P."/>
            <person name="Ernst J."/>
            <person name="Jordan G."/>
            <person name="Mauceli E."/>
            <person name="Ward L.D."/>
            <person name="Lowe C.B."/>
            <person name="Holloway A.K."/>
            <person name="Clamp M."/>
            <person name="Gnerre S."/>
            <person name="Alfoldi J."/>
            <person name="Beal K."/>
            <person name="Chang J."/>
            <person name="Clawson H."/>
            <person name="Cuff J."/>
            <person name="Di Palma F."/>
            <person name="Fitzgerald S."/>
            <person name="Flicek P."/>
            <person name="Guttman M."/>
            <person name="Hubisz M.J."/>
            <person name="Jaffe D.B."/>
            <person name="Jungreis I."/>
            <person name="Kent W.J."/>
            <person name="Kostka D."/>
            <person name="Lara M."/>
            <person name="Martins A.L."/>
            <person name="Massingham T."/>
            <person name="Moltke I."/>
            <person name="Raney B.J."/>
            <person name="Rasmussen M.D."/>
            <person name="Robinson J."/>
            <person name="Stark A."/>
            <person name="Vilella A.J."/>
            <person name="Wen J."/>
            <person name="Xie X."/>
            <person name="Zody M.C."/>
            <person name="Baldwin J."/>
            <person name="Bloom T."/>
            <person name="Chin C.W."/>
            <person name="Heiman D."/>
            <person name="Nicol R."/>
            <person name="Nusbaum C."/>
            <person name="Young S."/>
            <person name="Wilkinson J."/>
            <person name="Worley K.C."/>
            <person name="Kovar C.L."/>
            <person name="Muzny D.M."/>
            <person name="Gibbs R.A."/>
            <person name="Cree A."/>
            <person name="Dihn H.H."/>
            <person name="Fowler G."/>
            <person name="Jhangiani S."/>
            <person name="Joshi V."/>
            <person name="Lee S."/>
            <person name="Lewis L.R."/>
            <person name="Nazareth L.V."/>
            <person name="Okwuonu G."/>
            <person name="Santibanez J."/>
            <person name="Warren W.C."/>
            <person name="Mardis E.R."/>
            <person name="Weinstock G.M."/>
            <person name="Wilson R.K."/>
            <person name="Delehaunty K."/>
            <person name="Dooling D."/>
            <person name="Fronik C."/>
            <person name="Fulton L."/>
            <person name="Fulton B."/>
            <person name="Graves T."/>
            <person name="Minx P."/>
            <person name="Sodergren E."/>
            <person name="Birney E."/>
            <person name="Margulies E.H."/>
            <person name="Herrero J."/>
            <person name="Green E.D."/>
            <person name="Haussler D."/>
            <person name="Siepel A."/>
            <person name="Goldman N."/>
            <person name="Pollard K.S."/>
            <person name="Pedersen J.S."/>
            <person name="Lander E.S."/>
            <person name="Kellis M."/>
        </authorList>
    </citation>
    <scope>NUCLEOTIDE SEQUENCE [LARGE SCALE GENOMIC DNA]</scope>
    <source>
        <strain evidence="1 2">Thorbecke inbred</strain>
    </source>
</reference>
<dbReference type="InParanoid" id="A0A5F9DJF0"/>
<organism evidence="1 2">
    <name type="scientific">Oryctolagus cuniculus</name>
    <name type="common">Rabbit</name>
    <dbReference type="NCBI Taxonomy" id="9986"/>
    <lineage>
        <taxon>Eukaryota</taxon>
        <taxon>Metazoa</taxon>
        <taxon>Chordata</taxon>
        <taxon>Craniata</taxon>
        <taxon>Vertebrata</taxon>
        <taxon>Euteleostomi</taxon>
        <taxon>Mammalia</taxon>
        <taxon>Eutheria</taxon>
        <taxon>Euarchontoglires</taxon>
        <taxon>Glires</taxon>
        <taxon>Lagomorpha</taxon>
        <taxon>Leporidae</taxon>
        <taxon>Oryctolagus</taxon>
    </lineage>
</organism>
<dbReference type="EMBL" id="AAGW02034732">
    <property type="status" value="NOT_ANNOTATED_CDS"/>
    <property type="molecule type" value="Genomic_DNA"/>
</dbReference>
<sequence>SSPRPPVQDTLCFLLCHFSWAYRESLPFLYCVTLRGLVLATVLTESLVDFRHIYHVCSSNIGTEKANFIFKCQNIQYVGMVSFALI</sequence>
<name>A0A5F9DJF0_RABIT</name>
<dbReference type="Proteomes" id="UP000001811">
    <property type="component" value="Chromosome 4"/>
</dbReference>
<dbReference type="Ensembl" id="ENSOCUT00000037487.1">
    <property type="protein sequence ID" value="ENSOCUP00000046240.1"/>
    <property type="gene ID" value="ENSOCUG00000037584.1"/>
</dbReference>
<keyword evidence="2" id="KW-1185">Reference proteome</keyword>
<evidence type="ECO:0000313" key="1">
    <source>
        <dbReference type="Ensembl" id="ENSOCUP00000046240.1"/>
    </source>
</evidence>
<accession>A0A5F9DJF0</accession>
<dbReference type="AlphaFoldDB" id="A0A5F9DJF0"/>
<reference evidence="1" key="3">
    <citation type="submission" date="2025-09" db="UniProtKB">
        <authorList>
            <consortium name="Ensembl"/>
        </authorList>
    </citation>
    <scope>IDENTIFICATION</scope>
    <source>
        <strain evidence="1">Thorbecke</strain>
    </source>
</reference>